<dbReference type="InterPro" id="IPR006976">
    <property type="entry name" value="VanZ-like"/>
</dbReference>
<feature type="transmembrane region" description="Helical" evidence="1">
    <location>
        <begin position="148"/>
        <end position="168"/>
    </location>
</feature>
<reference evidence="3" key="1">
    <citation type="submission" date="2021-12" db="EMBL/GenBank/DDBJ databases">
        <authorList>
            <person name="Rodrigo-Torres L."/>
            <person name="Arahal R. D."/>
            <person name="Lucena T."/>
        </authorList>
    </citation>
    <scope>NUCLEOTIDE SEQUENCE</scope>
    <source>
        <strain evidence="3">CECT 8858</strain>
    </source>
</reference>
<keyword evidence="1" id="KW-0812">Transmembrane</keyword>
<gene>
    <name evidence="3" type="ORF">EMA8858_02072</name>
</gene>
<evidence type="ECO:0000256" key="1">
    <source>
        <dbReference type="SAM" id="Phobius"/>
    </source>
</evidence>
<sequence>MNSQKNNTLTNKLTTLLLTIYSAVLFWIIVLKLNISFTYKGTRNVNFIPFREPLLYNGRIDYNEIFLNILIFMPLGLYVGILFKKLTTARKVSSFFLVSLFCEVCQFVLKIGAFDITDIINNTFGGIIGLILYKGLEKAFNSPVKAQKLINIIATIGTILIVATLLYLKINRLLMFRK</sequence>
<evidence type="ECO:0000313" key="4">
    <source>
        <dbReference type="Proteomes" id="UP000837932"/>
    </source>
</evidence>
<feature type="transmembrane region" description="Helical" evidence="1">
    <location>
        <begin position="65"/>
        <end position="83"/>
    </location>
</feature>
<keyword evidence="1" id="KW-0472">Membrane</keyword>
<feature type="domain" description="VanZ-like" evidence="2">
    <location>
        <begin position="19"/>
        <end position="134"/>
    </location>
</feature>
<comment type="caution">
    <text evidence="3">The sequence shown here is derived from an EMBL/GenBank/DDBJ whole genome shotgun (WGS) entry which is preliminary data.</text>
</comment>
<dbReference type="Proteomes" id="UP000837932">
    <property type="component" value="Unassembled WGS sequence"/>
</dbReference>
<feature type="transmembrane region" description="Helical" evidence="1">
    <location>
        <begin position="95"/>
        <end position="113"/>
    </location>
</feature>
<feature type="transmembrane region" description="Helical" evidence="1">
    <location>
        <begin position="12"/>
        <end position="30"/>
    </location>
</feature>
<organism evidence="3 4">
    <name type="scientific">Emticicia aquatica</name>
    <dbReference type="NCBI Taxonomy" id="1681835"/>
    <lineage>
        <taxon>Bacteria</taxon>
        <taxon>Pseudomonadati</taxon>
        <taxon>Bacteroidota</taxon>
        <taxon>Cytophagia</taxon>
        <taxon>Cytophagales</taxon>
        <taxon>Leadbetterellaceae</taxon>
        <taxon>Emticicia</taxon>
    </lineage>
</organism>
<dbReference type="EMBL" id="CAKLPY010000002">
    <property type="protein sequence ID" value="CAH0995944.1"/>
    <property type="molecule type" value="Genomic_DNA"/>
</dbReference>
<dbReference type="Pfam" id="PF04892">
    <property type="entry name" value="VanZ"/>
    <property type="match status" value="1"/>
</dbReference>
<keyword evidence="4" id="KW-1185">Reference proteome</keyword>
<keyword evidence="1" id="KW-1133">Transmembrane helix</keyword>
<dbReference type="PANTHER" id="PTHR36834">
    <property type="entry name" value="MEMBRANE PROTEIN-RELATED"/>
    <property type="match status" value="1"/>
</dbReference>
<dbReference type="PANTHER" id="PTHR36834:SF2">
    <property type="entry name" value="MEMBRANE PROTEIN"/>
    <property type="match status" value="1"/>
</dbReference>
<dbReference type="RefSeq" id="WP_238806520.1">
    <property type="nucleotide sequence ID" value="NZ_CAKLPY010000002.1"/>
</dbReference>
<accession>A0ABN8EWE3</accession>
<protein>
    <recommendedName>
        <fullName evidence="2">VanZ-like domain-containing protein</fullName>
    </recommendedName>
</protein>
<evidence type="ECO:0000313" key="3">
    <source>
        <dbReference type="EMBL" id="CAH0995944.1"/>
    </source>
</evidence>
<name>A0ABN8EWE3_9BACT</name>
<proteinExistence type="predicted"/>
<dbReference type="InterPro" id="IPR053150">
    <property type="entry name" value="Teicoplanin_resist-assoc"/>
</dbReference>
<evidence type="ECO:0000259" key="2">
    <source>
        <dbReference type="Pfam" id="PF04892"/>
    </source>
</evidence>